<evidence type="ECO:0000256" key="24">
    <source>
        <dbReference type="ARBA" id="ARBA00049236"/>
    </source>
</evidence>
<feature type="domain" description="Flavodoxin-like fold" evidence="26">
    <location>
        <begin position="31"/>
        <end position="237"/>
    </location>
</feature>
<dbReference type="GO" id="GO:0042373">
    <property type="term" value="P:vitamin K metabolic process"/>
    <property type="evidence" value="ECO:0007669"/>
    <property type="project" value="UniProtKB-ARBA"/>
</dbReference>
<keyword evidence="5" id="KW-0963">Cytoplasm</keyword>
<evidence type="ECO:0000256" key="19">
    <source>
        <dbReference type="ARBA" id="ARBA00042364"/>
    </source>
</evidence>
<comment type="catalytic activity">
    <reaction evidence="22">
        <text>a quinone + NADH + H(+) = a quinol + NAD(+)</text>
        <dbReference type="Rhea" id="RHEA:46160"/>
        <dbReference type="ChEBI" id="CHEBI:15378"/>
        <dbReference type="ChEBI" id="CHEBI:24646"/>
        <dbReference type="ChEBI" id="CHEBI:57540"/>
        <dbReference type="ChEBI" id="CHEBI:57945"/>
        <dbReference type="ChEBI" id="CHEBI:132124"/>
        <dbReference type="EC" id="1.6.5.2"/>
    </reaction>
    <physiologicalReaction direction="left-to-right" evidence="22">
        <dbReference type="Rhea" id="RHEA:46161"/>
    </physiologicalReaction>
</comment>
<comment type="similarity">
    <text evidence="3">Belongs to the NAD(P)H dehydrogenase (quinone) family.</text>
</comment>
<dbReference type="InterPro" id="IPR051545">
    <property type="entry name" value="NAD(P)H_dehydrogenase_qn"/>
</dbReference>
<comment type="cofactor">
    <cofactor evidence="1">
        <name>FAD</name>
        <dbReference type="ChEBI" id="CHEBI:57692"/>
    </cofactor>
</comment>
<reference evidence="27 28" key="1">
    <citation type="submission" date="2018-10" db="EMBL/GenBank/DDBJ databases">
        <title>Genome assembly for a Yunnan-Guizhou Plateau 3E fish, Anabarilius grahami (Regan), and its evolutionary and genetic applications.</title>
        <authorList>
            <person name="Jiang W."/>
        </authorList>
    </citation>
    <scope>NUCLEOTIDE SEQUENCE [LARGE SCALE GENOMIC DNA]</scope>
    <source>
        <strain evidence="27">AG-KIZ</strain>
        <tissue evidence="27">Muscle</tissue>
    </source>
</reference>
<evidence type="ECO:0000256" key="8">
    <source>
        <dbReference type="ARBA" id="ARBA00022630"/>
    </source>
</evidence>
<organism evidence="27 28">
    <name type="scientific">Anabarilius grahami</name>
    <name type="common">Kanglang fish</name>
    <name type="synonym">Barilius grahami</name>
    <dbReference type="NCBI Taxonomy" id="495550"/>
    <lineage>
        <taxon>Eukaryota</taxon>
        <taxon>Metazoa</taxon>
        <taxon>Chordata</taxon>
        <taxon>Craniata</taxon>
        <taxon>Vertebrata</taxon>
        <taxon>Euteleostomi</taxon>
        <taxon>Actinopterygii</taxon>
        <taxon>Neopterygii</taxon>
        <taxon>Teleostei</taxon>
        <taxon>Ostariophysi</taxon>
        <taxon>Cypriniformes</taxon>
        <taxon>Xenocyprididae</taxon>
        <taxon>Xenocypridinae</taxon>
        <taxon>Xenocypridinae incertae sedis</taxon>
        <taxon>Anabarilius</taxon>
    </lineage>
</organism>
<keyword evidence="13" id="KW-0520">NAD</keyword>
<keyword evidence="11" id="KW-0521">NADP</keyword>
<dbReference type="Pfam" id="PF02525">
    <property type="entry name" value="Flavodoxin_2"/>
    <property type="match status" value="1"/>
</dbReference>
<evidence type="ECO:0000256" key="2">
    <source>
        <dbReference type="ARBA" id="ARBA00004514"/>
    </source>
</evidence>
<evidence type="ECO:0000256" key="4">
    <source>
        <dbReference type="ARBA" id="ARBA00012648"/>
    </source>
</evidence>
<keyword evidence="9" id="KW-0274">FAD</keyword>
<keyword evidence="7" id="KW-0597">Phosphoprotein</keyword>
<evidence type="ECO:0000256" key="22">
    <source>
        <dbReference type="ARBA" id="ARBA00048181"/>
    </source>
</evidence>
<dbReference type="EC" id="1.6.5.2" evidence="4"/>
<gene>
    <name evidence="27" type="ORF">DPX16_10331</name>
</gene>
<accession>A0A3N0Y4U0</accession>
<keyword evidence="6" id="KW-1017">Isopeptide bond</keyword>
<keyword evidence="28" id="KW-1185">Reference proteome</keyword>
<keyword evidence="8" id="KW-0285">Flavoprotein</keyword>
<dbReference type="AlphaFoldDB" id="A0A3N0Y4U0"/>
<evidence type="ECO:0000256" key="23">
    <source>
        <dbReference type="ARBA" id="ARBA00048412"/>
    </source>
</evidence>
<evidence type="ECO:0000256" key="16">
    <source>
        <dbReference type="ARBA" id="ARBA00042248"/>
    </source>
</evidence>
<comment type="caution">
    <text evidence="27">The sequence shown here is derived from an EMBL/GenBank/DDBJ whole genome shotgun (WGS) entry which is preliminary data.</text>
</comment>
<dbReference type="InterPro" id="IPR029039">
    <property type="entry name" value="Flavoprotein-like_sf"/>
</dbReference>
<evidence type="ECO:0000256" key="7">
    <source>
        <dbReference type="ARBA" id="ARBA00022553"/>
    </source>
</evidence>
<dbReference type="GO" id="GO:0006979">
    <property type="term" value="P:response to oxidative stress"/>
    <property type="evidence" value="ECO:0007669"/>
    <property type="project" value="UniProtKB-ARBA"/>
</dbReference>
<evidence type="ECO:0000256" key="12">
    <source>
        <dbReference type="ARBA" id="ARBA00023002"/>
    </source>
</evidence>
<sequence>MADFKTLLQEASERYESACRISGSERQTQKTALIVYAHQSPASFNAAARDVAVEALTKQGYKVLVSDLYAMNFKASATADDIKGDLKNPEHFVYNNEMMAAWQEGRLSDDIAEEQHKVEQAELVIFQFPLYWFSIPAIMKGWVDRVLIQGFAFTMQKMYDNGVFKDKKAMLSFTTGGTESMYQADGIHGDINVLLWPLQNGFLRFCGFQVLAPQIFWCPAYAPQVARNEMLDSWRERLHGVFAEKPLSFAPTEYFDMSFQGGFRLRPEVKEKCASLTHGITTAHHLGKPLPPDNQTKAKES</sequence>
<dbReference type="SUPFAM" id="SSF52218">
    <property type="entry name" value="Flavoproteins"/>
    <property type="match status" value="1"/>
</dbReference>
<evidence type="ECO:0000256" key="13">
    <source>
        <dbReference type="ARBA" id="ARBA00023027"/>
    </source>
</evidence>
<evidence type="ECO:0000256" key="25">
    <source>
        <dbReference type="ARBA" id="ARBA00049392"/>
    </source>
</evidence>
<dbReference type="Gene3D" id="3.40.50.360">
    <property type="match status" value="1"/>
</dbReference>
<evidence type="ECO:0000256" key="14">
    <source>
        <dbReference type="ARBA" id="ARBA00040776"/>
    </source>
</evidence>
<comment type="subcellular location">
    <subcellularLocation>
        <location evidence="2">Cytoplasm</location>
        <location evidence="2">Cytosol</location>
    </subcellularLocation>
</comment>
<dbReference type="Proteomes" id="UP000281406">
    <property type="component" value="Unassembled WGS sequence"/>
</dbReference>
<comment type="catalytic activity">
    <reaction evidence="25">
        <text>a quinone + NADPH + H(+) = a quinol + NADP(+)</text>
        <dbReference type="Rhea" id="RHEA:46164"/>
        <dbReference type="ChEBI" id="CHEBI:15378"/>
        <dbReference type="ChEBI" id="CHEBI:24646"/>
        <dbReference type="ChEBI" id="CHEBI:57783"/>
        <dbReference type="ChEBI" id="CHEBI:58349"/>
        <dbReference type="ChEBI" id="CHEBI:132124"/>
        <dbReference type="EC" id="1.6.5.2"/>
    </reaction>
    <physiologicalReaction direction="left-to-right" evidence="25">
        <dbReference type="Rhea" id="RHEA:46165"/>
    </physiologicalReaction>
</comment>
<evidence type="ECO:0000256" key="21">
    <source>
        <dbReference type="ARBA" id="ARBA00046551"/>
    </source>
</evidence>
<evidence type="ECO:0000256" key="18">
    <source>
        <dbReference type="ARBA" id="ARBA00042298"/>
    </source>
</evidence>
<dbReference type="PANTHER" id="PTHR10204">
    <property type="entry name" value="NAD P H OXIDOREDUCTASE-RELATED"/>
    <property type="match status" value="1"/>
</dbReference>
<dbReference type="GO" id="GO:0050136">
    <property type="term" value="F:NADH dehydrogenase (quinone) (non-electrogenic) activity"/>
    <property type="evidence" value="ECO:0007669"/>
    <property type="project" value="UniProtKB-ARBA"/>
</dbReference>
<evidence type="ECO:0000256" key="9">
    <source>
        <dbReference type="ARBA" id="ARBA00022827"/>
    </source>
</evidence>
<evidence type="ECO:0000256" key="15">
    <source>
        <dbReference type="ARBA" id="ARBA00041787"/>
    </source>
</evidence>
<dbReference type="GO" id="GO:0005829">
    <property type="term" value="C:cytosol"/>
    <property type="evidence" value="ECO:0007669"/>
    <property type="project" value="UniProtKB-SubCell"/>
</dbReference>
<dbReference type="InterPro" id="IPR003680">
    <property type="entry name" value="Flavodoxin_fold"/>
</dbReference>
<dbReference type="OrthoDB" id="26889at2759"/>
<comment type="catalytic activity">
    <reaction evidence="24">
        <text>ubiquinone-10 + NADH + H(+) = ubiquinol-10 + NAD(+)</text>
        <dbReference type="Rhea" id="RHEA:61984"/>
        <dbReference type="ChEBI" id="CHEBI:15378"/>
        <dbReference type="ChEBI" id="CHEBI:46245"/>
        <dbReference type="ChEBI" id="CHEBI:57540"/>
        <dbReference type="ChEBI" id="CHEBI:57945"/>
        <dbReference type="ChEBI" id="CHEBI:64183"/>
    </reaction>
    <physiologicalReaction direction="left-to-right" evidence="24">
        <dbReference type="Rhea" id="RHEA:61985"/>
    </physiologicalReaction>
</comment>
<evidence type="ECO:0000256" key="6">
    <source>
        <dbReference type="ARBA" id="ARBA00022499"/>
    </source>
</evidence>
<dbReference type="PANTHER" id="PTHR10204:SF34">
    <property type="entry name" value="NAD(P)H DEHYDROGENASE [QUINONE] 1 ISOFORM 1"/>
    <property type="match status" value="1"/>
</dbReference>
<dbReference type="FunFam" id="3.40.50.360:FF:000029">
    <property type="entry name" value="NAD(P)H dehydrogenase [quinone] 1"/>
    <property type="match status" value="1"/>
</dbReference>
<evidence type="ECO:0000256" key="5">
    <source>
        <dbReference type="ARBA" id="ARBA00022490"/>
    </source>
</evidence>
<evidence type="ECO:0000313" key="27">
    <source>
        <dbReference type="EMBL" id="ROL41179.1"/>
    </source>
</evidence>
<dbReference type="EMBL" id="RJVU01052005">
    <property type="protein sequence ID" value="ROL41179.1"/>
    <property type="molecule type" value="Genomic_DNA"/>
</dbReference>
<keyword evidence="12" id="KW-0560">Oxidoreductase</keyword>
<evidence type="ECO:0000256" key="10">
    <source>
        <dbReference type="ARBA" id="ARBA00022843"/>
    </source>
</evidence>
<keyword evidence="10" id="KW-0832">Ubl conjugation</keyword>
<evidence type="ECO:0000313" key="28">
    <source>
        <dbReference type="Proteomes" id="UP000281406"/>
    </source>
</evidence>
<proteinExistence type="inferred from homology"/>
<protein>
    <recommendedName>
        <fullName evidence="14">NAD(P)H dehydrogenase [quinone] 1</fullName>
        <ecNumber evidence="4">1.6.5.2</ecNumber>
    </recommendedName>
    <alternativeName>
        <fullName evidence="18">Azoreductase</fullName>
    </alternativeName>
    <alternativeName>
        <fullName evidence="20">DT-diaphorase</fullName>
    </alternativeName>
    <alternativeName>
        <fullName evidence="16">Menadione reductase</fullName>
    </alternativeName>
    <alternativeName>
        <fullName evidence="17">NAD(P)H:quinone oxidoreductase 1</fullName>
    </alternativeName>
    <alternativeName>
        <fullName evidence="15">Phylloquinone reductase</fullName>
    </alternativeName>
    <alternativeName>
        <fullName evidence="19">Quinone reductase 1</fullName>
    </alternativeName>
</protein>
<evidence type="ECO:0000259" key="26">
    <source>
        <dbReference type="Pfam" id="PF02525"/>
    </source>
</evidence>
<evidence type="ECO:0000256" key="1">
    <source>
        <dbReference type="ARBA" id="ARBA00001974"/>
    </source>
</evidence>
<evidence type="ECO:0000256" key="11">
    <source>
        <dbReference type="ARBA" id="ARBA00022857"/>
    </source>
</evidence>
<evidence type="ECO:0000256" key="3">
    <source>
        <dbReference type="ARBA" id="ARBA00006252"/>
    </source>
</evidence>
<comment type="subunit">
    <text evidence="21">Homodimer. Interacts with PDLIM4 isoform 2; this interaction stabilizes PDLIM4 isoform 2 in response to oxidative stress and protects it from ubiquitin-independent degradation by the core 20S proteasome. Interacts with TP73 (via SAM domain); this interaction is NADH-dependent, stabilizes TP73 in response to oxidative stress and protects it from ubiquitin-independent degradation by the 20S proteasome. Interacts with TP53; this interaction is NADH-dependent, stabilizes TP53 in response to oxidative stress and protects it from ubiquitin-independent degradation by the 20S proteasome.</text>
</comment>
<name>A0A3N0Y4U0_ANAGA</name>
<evidence type="ECO:0000256" key="20">
    <source>
        <dbReference type="ARBA" id="ARBA00042416"/>
    </source>
</evidence>
<comment type="catalytic activity">
    <reaction evidence="23">
        <text>menadione + NADH + H(+) = menadiol + NAD(+)</text>
        <dbReference type="Rhea" id="RHEA:69695"/>
        <dbReference type="ChEBI" id="CHEBI:6746"/>
        <dbReference type="ChEBI" id="CHEBI:15378"/>
        <dbReference type="ChEBI" id="CHEBI:28869"/>
        <dbReference type="ChEBI" id="CHEBI:57540"/>
        <dbReference type="ChEBI" id="CHEBI:57945"/>
    </reaction>
    <physiologicalReaction direction="left-to-right" evidence="23">
        <dbReference type="Rhea" id="RHEA:69696"/>
    </physiologicalReaction>
</comment>
<evidence type="ECO:0000256" key="17">
    <source>
        <dbReference type="ARBA" id="ARBA00042288"/>
    </source>
</evidence>